<name>A0A0F9BW75_9ZZZZ</name>
<sequence>FLIPAASALWWTRTGTPVGPDSLSENTANDPSKGSTSYFKHGRWMGLAAFGAYVYGLYVSSDGSNAYVAWGRERTRNDPPGELPIIWHALDLASGDLNDFHGIFVTETSEFSSTEQRPCLWFANGNDVSYIWLDKDGAPMARRGDIDLATAGPITSGRIDFGLPRVPKQLRVIDGWAEDFGSVSGNFQLSVYLDGGSQVNVGSAISSDGYFEAFWTQDSNDTCRSMLAEVTWTGTSSLTDTNGPHLRDVTVRAVALPDTTRVWTFLCAAQDGNARTGKKIRSELEGYKNDLKKYELPDGDSFSGVMTGVRLLRADELRDLAERNQKPPTYVMAVTVREMVAT</sequence>
<feature type="non-terminal residue" evidence="1">
    <location>
        <position position="1"/>
    </location>
</feature>
<gene>
    <name evidence="1" type="ORF">LCGC14_2680700</name>
</gene>
<proteinExistence type="predicted"/>
<dbReference type="EMBL" id="LAZR01047250">
    <property type="protein sequence ID" value="KKK94654.1"/>
    <property type="molecule type" value="Genomic_DNA"/>
</dbReference>
<protein>
    <submittedName>
        <fullName evidence="1">Uncharacterized protein</fullName>
    </submittedName>
</protein>
<accession>A0A0F9BW75</accession>
<evidence type="ECO:0000313" key="1">
    <source>
        <dbReference type="EMBL" id="KKK94654.1"/>
    </source>
</evidence>
<organism evidence="1">
    <name type="scientific">marine sediment metagenome</name>
    <dbReference type="NCBI Taxonomy" id="412755"/>
    <lineage>
        <taxon>unclassified sequences</taxon>
        <taxon>metagenomes</taxon>
        <taxon>ecological metagenomes</taxon>
    </lineage>
</organism>
<dbReference type="AlphaFoldDB" id="A0A0F9BW75"/>
<reference evidence="1" key="1">
    <citation type="journal article" date="2015" name="Nature">
        <title>Complex archaea that bridge the gap between prokaryotes and eukaryotes.</title>
        <authorList>
            <person name="Spang A."/>
            <person name="Saw J.H."/>
            <person name="Jorgensen S.L."/>
            <person name="Zaremba-Niedzwiedzka K."/>
            <person name="Martijn J."/>
            <person name="Lind A.E."/>
            <person name="van Eijk R."/>
            <person name="Schleper C."/>
            <person name="Guy L."/>
            <person name="Ettema T.J."/>
        </authorList>
    </citation>
    <scope>NUCLEOTIDE SEQUENCE</scope>
</reference>
<comment type="caution">
    <text evidence="1">The sequence shown here is derived from an EMBL/GenBank/DDBJ whole genome shotgun (WGS) entry which is preliminary data.</text>
</comment>